<feature type="domain" description="Ig-like" evidence="11">
    <location>
        <begin position="654"/>
        <end position="726"/>
    </location>
</feature>
<evidence type="ECO:0000259" key="11">
    <source>
        <dbReference type="PROSITE" id="PS50835"/>
    </source>
</evidence>
<evidence type="ECO:0000256" key="10">
    <source>
        <dbReference type="SAM" id="MobiDB-lite"/>
    </source>
</evidence>
<comment type="caution">
    <text evidence="12">The sequence shown here is derived from an EMBL/GenBank/DDBJ whole genome shotgun (WGS) entry which is preliminary data.</text>
</comment>
<evidence type="ECO:0000256" key="5">
    <source>
        <dbReference type="ARBA" id="ARBA00022729"/>
    </source>
</evidence>
<dbReference type="PROSITE" id="PS50835">
    <property type="entry name" value="IG_LIKE"/>
    <property type="match status" value="10"/>
</dbReference>
<protein>
    <recommendedName>
        <fullName evidence="11">Ig-like domain-containing protein</fullName>
    </recommendedName>
</protein>
<dbReference type="EMBL" id="JAFIRN010000003">
    <property type="protein sequence ID" value="KAG5852572.1"/>
    <property type="molecule type" value="Genomic_DNA"/>
</dbReference>
<feature type="domain" description="Ig-like" evidence="11">
    <location>
        <begin position="1121"/>
        <end position="1211"/>
    </location>
</feature>
<feature type="domain" description="Ig-like" evidence="11">
    <location>
        <begin position="241"/>
        <end position="332"/>
    </location>
</feature>
<dbReference type="FunFam" id="2.60.40.10:FF:000050">
    <property type="entry name" value="Titin isoform B"/>
    <property type="match status" value="1"/>
</dbReference>
<feature type="domain" description="Ig-like" evidence="11">
    <location>
        <begin position="1"/>
        <end position="37"/>
    </location>
</feature>
<evidence type="ECO:0000256" key="3">
    <source>
        <dbReference type="ARBA" id="ARBA00006692"/>
    </source>
</evidence>
<evidence type="ECO:0000313" key="12">
    <source>
        <dbReference type="EMBL" id="KAG5852572.1"/>
    </source>
</evidence>
<feature type="domain" description="Ig-like" evidence="11">
    <location>
        <begin position="144"/>
        <end position="233"/>
    </location>
</feature>
<dbReference type="InterPro" id="IPR040849">
    <property type="entry name" value="MyBP-C_THB"/>
</dbReference>
<comment type="subcellular location">
    <subcellularLocation>
        <location evidence="2">Cytoplasm</location>
    </subcellularLocation>
    <subcellularLocation>
        <location evidence="1">Nucleus</location>
    </subcellularLocation>
</comment>
<keyword evidence="13" id="KW-1185">Reference proteome</keyword>
<dbReference type="InterPro" id="IPR003599">
    <property type="entry name" value="Ig_sub"/>
</dbReference>
<keyword evidence="5" id="KW-0732">Signal</keyword>
<dbReference type="SUPFAM" id="SSF48726">
    <property type="entry name" value="Immunoglobulin"/>
    <property type="match status" value="10"/>
</dbReference>
<keyword evidence="9" id="KW-0393">Immunoglobulin domain</keyword>
<name>A0A9D3MPF5_ANGAN</name>
<dbReference type="GO" id="GO:0005737">
    <property type="term" value="C:cytoplasm"/>
    <property type="evidence" value="ECO:0007669"/>
    <property type="project" value="UniProtKB-SubCell"/>
</dbReference>
<evidence type="ECO:0000256" key="6">
    <source>
        <dbReference type="ARBA" id="ARBA00022737"/>
    </source>
</evidence>
<keyword evidence="8" id="KW-0539">Nucleus</keyword>
<proteinExistence type="inferred from homology"/>
<dbReference type="Pfam" id="PF07679">
    <property type="entry name" value="I-set"/>
    <property type="match status" value="10"/>
</dbReference>
<evidence type="ECO:0000313" key="13">
    <source>
        <dbReference type="Proteomes" id="UP001044222"/>
    </source>
</evidence>
<dbReference type="PANTHER" id="PTHR12231:SF218">
    <property type="entry name" value="MICROFIBRILLAR-ASSOCIATED PROTEIN 3-LIKE"/>
    <property type="match status" value="1"/>
</dbReference>
<dbReference type="CDD" id="cd00096">
    <property type="entry name" value="Ig"/>
    <property type="match status" value="3"/>
</dbReference>
<feature type="compositionally biased region" description="Basic and acidic residues" evidence="10">
    <location>
        <begin position="851"/>
        <end position="862"/>
    </location>
</feature>
<dbReference type="FunFam" id="2.60.40.10:FF:001342">
    <property type="entry name" value="titin isoform X1"/>
    <property type="match status" value="1"/>
</dbReference>
<keyword evidence="6" id="KW-0677">Repeat</keyword>
<feature type="domain" description="Ig-like" evidence="11">
    <location>
        <begin position="435"/>
        <end position="545"/>
    </location>
</feature>
<evidence type="ECO:0000256" key="8">
    <source>
        <dbReference type="ARBA" id="ARBA00023242"/>
    </source>
</evidence>
<dbReference type="Gene3D" id="2.60.40.10">
    <property type="entry name" value="Immunoglobulins"/>
    <property type="match status" value="10"/>
</dbReference>
<dbReference type="InterPro" id="IPR036179">
    <property type="entry name" value="Ig-like_dom_sf"/>
</dbReference>
<dbReference type="InterPro" id="IPR051170">
    <property type="entry name" value="Neural/epithelial_adhesion"/>
</dbReference>
<dbReference type="InterPro" id="IPR013098">
    <property type="entry name" value="Ig_I-set"/>
</dbReference>
<evidence type="ECO:0000256" key="1">
    <source>
        <dbReference type="ARBA" id="ARBA00004123"/>
    </source>
</evidence>
<dbReference type="InterPro" id="IPR007110">
    <property type="entry name" value="Ig-like_dom"/>
</dbReference>
<dbReference type="Pfam" id="PF18362">
    <property type="entry name" value="THB"/>
    <property type="match status" value="1"/>
</dbReference>
<dbReference type="SMART" id="SM00409">
    <property type="entry name" value="IG"/>
    <property type="match status" value="8"/>
</dbReference>
<dbReference type="PANTHER" id="PTHR12231">
    <property type="entry name" value="CTX-RELATED TYPE I TRANSMEMBRANE PROTEIN"/>
    <property type="match status" value="1"/>
</dbReference>
<reference evidence="12" key="1">
    <citation type="submission" date="2021-01" db="EMBL/GenBank/DDBJ databases">
        <title>A chromosome-scale assembly of European eel, Anguilla anguilla.</title>
        <authorList>
            <person name="Henkel C."/>
            <person name="Jong-Raadsen S.A."/>
            <person name="Dufour S."/>
            <person name="Weltzien F.-A."/>
            <person name="Palstra A.P."/>
            <person name="Pelster B."/>
            <person name="Spaink H.P."/>
            <person name="Van Den Thillart G.E."/>
            <person name="Jansen H."/>
            <person name="Zahm M."/>
            <person name="Klopp C."/>
            <person name="Cedric C."/>
            <person name="Louis A."/>
            <person name="Berthelot C."/>
            <person name="Parey E."/>
            <person name="Roest Crollius H."/>
            <person name="Montfort J."/>
            <person name="Robinson-Rechavi M."/>
            <person name="Bucao C."/>
            <person name="Bouchez O."/>
            <person name="Gislard M."/>
            <person name="Lluch J."/>
            <person name="Milhes M."/>
            <person name="Lampietro C."/>
            <person name="Lopez Roques C."/>
            <person name="Donnadieu C."/>
            <person name="Braasch I."/>
            <person name="Desvignes T."/>
            <person name="Postlethwait J."/>
            <person name="Bobe J."/>
            <person name="Guiguen Y."/>
            <person name="Dirks R."/>
        </authorList>
    </citation>
    <scope>NUCLEOTIDE SEQUENCE</scope>
    <source>
        <strain evidence="12">Tag_6206</strain>
        <tissue evidence="12">Liver</tissue>
    </source>
</reference>
<dbReference type="InterPro" id="IPR013783">
    <property type="entry name" value="Ig-like_fold"/>
</dbReference>
<comment type="similarity">
    <text evidence="3">Belongs to the protein kinase superfamily. CAMK Ser/Thr protein kinase family.</text>
</comment>
<dbReference type="SMART" id="SM00408">
    <property type="entry name" value="IGc2"/>
    <property type="match status" value="9"/>
</dbReference>
<dbReference type="GO" id="GO:0005634">
    <property type="term" value="C:nucleus"/>
    <property type="evidence" value="ECO:0007669"/>
    <property type="project" value="UniProtKB-SubCell"/>
</dbReference>
<sequence>MEYIKGTACLKLSKVTKTDAGEYTCKAENSIGSASISCRIMVQDAKTPPSFTKKITSLQQTKGQPVIFECRVAGSSPVEVSWLKDGETLKYDDEYSMSFDDNSAVLKISRGETRHSGEYTCVATNSVGTASCRAKLTLQEPKYPPVFDKKLLPLEVSVGDSVELECHMTGTLPIKVTWSKDHKDIRSAGNYKISCVDNTPRLTILKADKADSGQYSCHASNEVGKDSCTTEVSVKERKVPPTFTKKPSETIEDSEGKLVKLEARLSGSQPMSVSWFKDNSEVYSSDNYETSFKSNLAVLVIKKANLSDHGMYTCKASNEAGATSCHSSVVITERKAPPFFDDPLKPVTVNEGEKLHLSCHVHGSPPLKIQWMKDRKDIKSSAQTRITFMDGTATLEISSASKTDAGDYLCKATNDTGSEFCKSRVTIKEKGRGAPAATEAAPAAAKPAKKLDNLFFIEEPKSVQVSEKSTATFIAKVGGDPIPNVKWMKGKWRQMTHGGRISIEQKGQDAKLEIRDVTKTDSGQYRCIASNKHGEIECSTDLNVSEKKEVAALEGDLRAKLKKTPSKQKSPEQEQEINIVELLRNVDPKEYEKYARMYGITDFRGLLQAIEFLKKEKADETGRPELGEHGRRESDEDLDKLVSDLQKRMEQTEPITLVKDIRDQTTVRNEEAVFECEIKINYPEISLSWYKGTQKLDDNDKYEIRIVGDRHLLKIKRCQPGDMGNYRVVCGPHISSAKLTVVEREVEESLKPAAPRMPVDETVSRTTTGMREEVPTEVPEAYKKPEREPIPSAEVPDSTKVPGARKPVEEMITPASVPEGKDRLFPKEYEEAKKLVPQPAPPPGAPTKDQVTPKKDIPEHIVEVAPPKPHITPGLKEVPAKVEPEPEPATRKKAGALPPKVPEEPKKPVPPKAELPKKVEPIPAAPKEAVPEAEKKPSPGAPEPGAKELSTVEDEAEGPVTAPGVAKKDGKPRDEQGIGRGRGLKPKQTPSPGDGDKRKGLKPGAGGDKPPGDSPFGFQLKAVPLKFVKELKDIVLQEAESIGSSAVFECQISPSTAITTWMKDGSNLRESPKHKFTSDGKDRKLAIIDVQLSDTGEYTCVGKLGNKEKTSVAKLIVEELPVRFTKTLEDEITVIKGQPMYLTCELSKDREVVWKKNGKPLKNIAGKLAINEIGLARAVTIQDAGDDDSGVYTCVCENIKTEGAVKVIEIIRDWLAKPLRDQHVKPKATATFKCELFKDTPNWKWFKGDKEIPSEPTNKTEVKKDGKDLILTIKNAAPDDVGEY</sequence>
<evidence type="ECO:0000256" key="9">
    <source>
        <dbReference type="ARBA" id="ARBA00023319"/>
    </source>
</evidence>
<dbReference type="FunFam" id="2.60.40.10:FF:001272">
    <property type="entry name" value="titin isoform X1"/>
    <property type="match status" value="1"/>
</dbReference>
<evidence type="ECO:0000256" key="7">
    <source>
        <dbReference type="ARBA" id="ARBA00023157"/>
    </source>
</evidence>
<feature type="domain" description="Ig-like" evidence="11">
    <location>
        <begin position="1024"/>
        <end position="1113"/>
    </location>
</feature>
<gene>
    <name evidence="12" type="ORF">ANANG_G00063870</name>
</gene>
<feature type="region of interest" description="Disordered" evidence="10">
    <location>
        <begin position="618"/>
        <end position="637"/>
    </location>
</feature>
<keyword evidence="4" id="KW-0963">Cytoplasm</keyword>
<dbReference type="Proteomes" id="UP001044222">
    <property type="component" value="Unassembled WGS sequence"/>
</dbReference>
<feature type="compositionally biased region" description="Basic and acidic residues" evidence="10">
    <location>
        <begin position="770"/>
        <end position="789"/>
    </location>
</feature>
<evidence type="ECO:0000256" key="2">
    <source>
        <dbReference type="ARBA" id="ARBA00004496"/>
    </source>
</evidence>
<feature type="region of interest" description="Disordered" evidence="10">
    <location>
        <begin position="751"/>
        <end position="805"/>
    </location>
</feature>
<feature type="domain" description="Ig-like" evidence="11">
    <location>
        <begin position="337"/>
        <end position="426"/>
    </location>
</feature>
<dbReference type="FunFam" id="2.60.40.10:FF:000022">
    <property type="entry name" value="Cardiac titin"/>
    <property type="match status" value="4"/>
</dbReference>
<accession>A0A9D3MPF5</accession>
<evidence type="ECO:0000256" key="4">
    <source>
        <dbReference type="ARBA" id="ARBA00022490"/>
    </source>
</evidence>
<organism evidence="12 13">
    <name type="scientific">Anguilla anguilla</name>
    <name type="common">European freshwater eel</name>
    <name type="synonym">Muraena anguilla</name>
    <dbReference type="NCBI Taxonomy" id="7936"/>
    <lineage>
        <taxon>Eukaryota</taxon>
        <taxon>Metazoa</taxon>
        <taxon>Chordata</taxon>
        <taxon>Craniata</taxon>
        <taxon>Vertebrata</taxon>
        <taxon>Euteleostomi</taxon>
        <taxon>Actinopterygii</taxon>
        <taxon>Neopterygii</taxon>
        <taxon>Teleostei</taxon>
        <taxon>Anguilliformes</taxon>
        <taxon>Anguillidae</taxon>
        <taxon>Anguilla</taxon>
    </lineage>
</organism>
<dbReference type="InterPro" id="IPR003598">
    <property type="entry name" value="Ig_sub2"/>
</dbReference>
<feature type="compositionally biased region" description="Basic and acidic residues" evidence="10">
    <location>
        <begin position="878"/>
        <end position="890"/>
    </location>
</feature>
<feature type="compositionally biased region" description="Basic and acidic residues" evidence="10">
    <location>
        <begin position="966"/>
        <end position="977"/>
    </location>
</feature>
<dbReference type="FunFam" id="2.60.40.10:FF:001385">
    <property type="entry name" value="titin isoform X1"/>
    <property type="match status" value="1"/>
</dbReference>
<feature type="domain" description="Ig-like" evidence="11">
    <location>
        <begin position="49"/>
        <end position="137"/>
    </location>
</feature>
<feature type="domain" description="Ig-like" evidence="11">
    <location>
        <begin position="1229"/>
        <end position="1284"/>
    </location>
</feature>
<keyword evidence="7" id="KW-1015">Disulfide bond</keyword>
<feature type="non-terminal residue" evidence="12">
    <location>
        <position position="1"/>
    </location>
</feature>
<feature type="region of interest" description="Disordered" evidence="10">
    <location>
        <begin position="834"/>
        <end position="1017"/>
    </location>
</feature>
<dbReference type="GO" id="GO:0043005">
    <property type="term" value="C:neuron projection"/>
    <property type="evidence" value="ECO:0007669"/>
    <property type="project" value="TreeGrafter"/>
</dbReference>